<feature type="compositionally biased region" description="Low complexity" evidence="1">
    <location>
        <begin position="968"/>
        <end position="980"/>
    </location>
</feature>
<feature type="compositionally biased region" description="Basic and acidic residues" evidence="1">
    <location>
        <begin position="1174"/>
        <end position="1207"/>
    </location>
</feature>
<keyword evidence="2" id="KW-0812">Transmembrane</keyword>
<feature type="region of interest" description="Disordered" evidence="1">
    <location>
        <begin position="566"/>
        <end position="585"/>
    </location>
</feature>
<feature type="compositionally biased region" description="Polar residues" evidence="1">
    <location>
        <begin position="1222"/>
        <end position="1231"/>
    </location>
</feature>
<keyword evidence="2" id="KW-0472">Membrane</keyword>
<keyword evidence="4" id="KW-1185">Reference proteome</keyword>
<evidence type="ECO:0000313" key="3">
    <source>
        <dbReference type="EMBL" id="OAA57374.1"/>
    </source>
</evidence>
<feature type="compositionally biased region" description="Basic and acidic residues" evidence="1">
    <location>
        <begin position="456"/>
        <end position="467"/>
    </location>
</feature>
<feature type="region of interest" description="Disordered" evidence="1">
    <location>
        <begin position="749"/>
        <end position="777"/>
    </location>
</feature>
<evidence type="ECO:0000256" key="2">
    <source>
        <dbReference type="SAM" id="Phobius"/>
    </source>
</evidence>
<feature type="compositionally biased region" description="Low complexity" evidence="1">
    <location>
        <begin position="1089"/>
        <end position="1116"/>
    </location>
</feature>
<feature type="region of interest" description="Disordered" evidence="1">
    <location>
        <begin position="367"/>
        <end position="425"/>
    </location>
</feature>
<proteinExistence type="predicted"/>
<gene>
    <name evidence="3" type="ORF">SPI_07033</name>
</gene>
<feature type="compositionally biased region" description="Low complexity" evidence="1">
    <location>
        <begin position="1046"/>
        <end position="1059"/>
    </location>
</feature>
<feature type="compositionally biased region" description="Polar residues" evidence="1">
    <location>
        <begin position="569"/>
        <end position="582"/>
    </location>
</feature>
<feature type="region of interest" description="Disordered" evidence="1">
    <location>
        <begin position="1088"/>
        <end position="1271"/>
    </location>
</feature>
<sequence>MLLAIGVLALVVRLCLFSFPEWRRGLHCFWSTTVAFAFLPRLFLFVPASLLFVPRGAWFGSLLTCRHALYVVAFYGLYCFLRQGTGFALTFVEDVELFFGDLCQAPVETVVDTFIDAFYQALFNGVCAVLSAVLRFFAFVAWCDNALAERAMALEAFVLKHRVALQAAVVLLCLVGGACYLGEKKRAAAVAARRAAYDALLATVEQRAALKASGQRNDRRFSRRATTKPASRETSLADLDEQKPAAREDVEATRPATTEAPPSLASERLEQQSFTYWVRVAEGEIASTSTVPWLCRTEARDSISHPVRKEEDGPVAARVRAPCPMPPWIARLRLQNPPRKPFWPKRWMTLEQQMELLTLSAPVDSADPPATTTISSKPPVSCFSLPASDRAASHSSHDDAHLSSTDVAASSQQQRPGKQSHAPQPKKVRFALEDSQDLSPSPPPPPPLQPIVIRQEKTKGTENKKPESFTSPPVLEKPSSHLQQARVSPLKRDLPPGPNDSRHTMETDDKGKSAVHDVVGAFSVFPQQPLQRRAFPPPIVLPLPPPRFSEQAPALVVPSASTVLPEPSTPSSALHLTPQLPTSRKWPMHYLPRRRDRPFRKGRSSQQTQPQGLNMEVLGEWLRRELQKKPAAGQTSPEKMPNIAAPEPMEELVEQDHCPAPQMKTRLSEESPAAPIVEQGVVPSRKSTLPPIGHSPIPAPAATSAPVALAPAGGDEAMDDFPMAQPEVVDPTATTSRGVVFDMVMRGADSSTAPEAPADRPMEDAPCEDGLPLSGGSTWPEPCTAADVPMAEPVRELAPGELEDLEVLMARLSLSDAAAELPRMSGVDTVAQTQREDALDIEVDLQLDAGNLLSAEELLSLPLDAIDRRLAAQSQPQTEDGQSFAADDLFMAETWVPPADPRNSVEELAPAEEAMMAEAPVAPVPVTVSATQDRATTPPVLVTTPEMPSPVSAALDLLFLANSAVETPPATGTTHTAPLVSSPPPPPPASPPRQLSPPLAPARLPPPPATPAPPPLPLRASRQRSFLAEIARPKRSPGMTSNTTGASRASDPSSPAASAEQRALPSFTSMPRMVPLSASTGSSALFVVPATPSSSSLPTAPAWSSPAPAASPSVESPKTDKTRWRSSIAPIGSSPSSSRAARDSPPLALPSLPMLPTIPLPDTSNGGSATAPTAEEKGKGKEVAVDTPSERAVETAEEKKPDLERESGGAWQFPQLPENYGFSANSATPTVVPSARKIAQPRAKTSSGIGSSSSMPDTFGADASAGPSGSAVVEAPVPAAASGDDVPLFAPIPPDVQAAAILMAARLARASNDHSAADAADDDDDDGYPLFAPMPPEIEEAARRAGEPRDSDSGSPPPSPVISHHSSEGEFNPLSIAWL</sequence>
<feature type="compositionally biased region" description="Basic and acidic residues" evidence="1">
    <location>
        <begin position="240"/>
        <end position="252"/>
    </location>
</feature>
<feature type="compositionally biased region" description="Pro residues" evidence="1">
    <location>
        <begin position="981"/>
        <end position="1017"/>
    </location>
</feature>
<reference evidence="3 4" key="1">
    <citation type="journal article" date="2016" name="Genome Biol. Evol.">
        <title>Divergent and convergent evolution of fungal pathogenicity.</title>
        <authorList>
            <person name="Shang Y."/>
            <person name="Xiao G."/>
            <person name="Zheng P."/>
            <person name="Cen K."/>
            <person name="Zhan S."/>
            <person name="Wang C."/>
        </authorList>
    </citation>
    <scope>NUCLEOTIDE SEQUENCE [LARGE SCALE GENOMIC DNA]</scope>
    <source>
        <strain evidence="3 4">RCEF 264</strain>
    </source>
</reference>
<feature type="region of interest" description="Disordered" evidence="1">
    <location>
        <begin position="213"/>
        <end position="265"/>
    </location>
</feature>
<keyword evidence="2" id="KW-1133">Transmembrane helix</keyword>
<feature type="transmembrane region" description="Helical" evidence="2">
    <location>
        <begin position="68"/>
        <end position="92"/>
    </location>
</feature>
<feature type="compositionally biased region" description="Polar residues" evidence="1">
    <location>
        <begin position="405"/>
        <end position="417"/>
    </location>
</feature>
<feature type="compositionally biased region" description="Basic and acidic residues" evidence="1">
    <location>
        <begin position="391"/>
        <end position="401"/>
    </location>
</feature>
<feature type="region of interest" description="Disordered" evidence="1">
    <location>
        <begin position="456"/>
        <end position="511"/>
    </location>
</feature>
<comment type="caution">
    <text evidence="3">The sequence shown here is derived from an EMBL/GenBank/DDBJ whole genome shotgun (WGS) entry which is preliminary data.</text>
</comment>
<accession>A0A167Q7K6</accession>
<feature type="region of interest" description="Disordered" evidence="1">
    <location>
        <begin position="1310"/>
        <end position="1379"/>
    </location>
</feature>
<name>A0A167Q7K6_9HYPO</name>
<feature type="transmembrane region" description="Helical" evidence="2">
    <location>
        <begin position="163"/>
        <end position="183"/>
    </location>
</feature>
<dbReference type="Proteomes" id="UP000076874">
    <property type="component" value="Unassembled WGS sequence"/>
</dbReference>
<feature type="transmembrane region" description="Helical" evidence="2">
    <location>
        <begin position="33"/>
        <end position="56"/>
    </location>
</feature>
<feature type="compositionally biased region" description="Polar residues" evidence="1">
    <location>
        <begin position="1162"/>
        <end position="1171"/>
    </location>
</feature>
<feature type="compositionally biased region" description="Basic and acidic residues" evidence="1">
    <location>
        <begin position="1340"/>
        <end position="1352"/>
    </location>
</feature>
<protein>
    <submittedName>
        <fullName evidence="3">Uncharacterized protein</fullName>
    </submittedName>
</protein>
<dbReference type="EMBL" id="AZHD01000014">
    <property type="protein sequence ID" value="OAA57374.1"/>
    <property type="molecule type" value="Genomic_DNA"/>
</dbReference>
<evidence type="ECO:0000313" key="4">
    <source>
        <dbReference type="Proteomes" id="UP000076874"/>
    </source>
</evidence>
<feature type="region of interest" description="Disordered" evidence="1">
    <location>
        <begin position="968"/>
        <end position="1076"/>
    </location>
</feature>
<organism evidence="3 4">
    <name type="scientific">Niveomyces insectorum RCEF 264</name>
    <dbReference type="NCBI Taxonomy" id="1081102"/>
    <lineage>
        <taxon>Eukaryota</taxon>
        <taxon>Fungi</taxon>
        <taxon>Dikarya</taxon>
        <taxon>Ascomycota</taxon>
        <taxon>Pezizomycotina</taxon>
        <taxon>Sordariomycetes</taxon>
        <taxon>Hypocreomycetidae</taxon>
        <taxon>Hypocreales</taxon>
        <taxon>Cordycipitaceae</taxon>
        <taxon>Niveomyces</taxon>
    </lineage>
</organism>
<feature type="compositionally biased region" description="Low complexity" evidence="1">
    <location>
        <begin position="1125"/>
        <end position="1155"/>
    </location>
</feature>
<evidence type="ECO:0000256" key="1">
    <source>
        <dbReference type="SAM" id="MobiDB-lite"/>
    </source>
</evidence>
<feature type="compositionally biased region" description="Basic and acidic residues" evidence="1">
    <location>
        <begin position="490"/>
        <end position="511"/>
    </location>
</feature>
<feature type="compositionally biased region" description="Low complexity" evidence="1">
    <location>
        <begin position="1246"/>
        <end position="1271"/>
    </location>
</feature>
<feature type="transmembrane region" description="Helical" evidence="2">
    <location>
        <begin position="121"/>
        <end position="142"/>
    </location>
</feature>